<dbReference type="EMBL" id="JANJYI010000001">
    <property type="protein sequence ID" value="KAK2661691.1"/>
    <property type="molecule type" value="Genomic_DNA"/>
</dbReference>
<accession>A0AAE0CSD8</accession>
<dbReference type="InterPro" id="IPR018289">
    <property type="entry name" value="MULE_transposase_dom"/>
</dbReference>
<dbReference type="PANTHER" id="PTHR31973:SF187">
    <property type="entry name" value="MUTATOR TRANSPOSASE MUDRA PROTEIN"/>
    <property type="match status" value="1"/>
</dbReference>
<proteinExistence type="predicted"/>
<evidence type="ECO:0000259" key="1">
    <source>
        <dbReference type="Pfam" id="PF10551"/>
    </source>
</evidence>
<comment type="caution">
    <text evidence="2">The sequence shown here is derived from an EMBL/GenBank/DDBJ whole genome shotgun (WGS) entry which is preliminary data.</text>
</comment>
<evidence type="ECO:0000313" key="2">
    <source>
        <dbReference type="EMBL" id="KAK2661691.1"/>
    </source>
</evidence>
<name>A0AAE0CSD8_9ROSI</name>
<dbReference type="PANTHER" id="PTHR31973">
    <property type="entry name" value="POLYPROTEIN, PUTATIVE-RELATED"/>
    <property type="match status" value="1"/>
</dbReference>
<dbReference type="Pfam" id="PF10551">
    <property type="entry name" value="MULE"/>
    <property type="match status" value="1"/>
</dbReference>
<keyword evidence="3" id="KW-1185">Reference proteome</keyword>
<organism evidence="2 3">
    <name type="scientific">Dipteronia dyeriana</name>
    <dbReference type="NCBI Taxonomy" id="168575"/>
    <lineage>
        <taxon>Eukaryota</taxon>
        <taxon>Viridiplantae</taxon>
        <taxon>Streptophyta</taxon>
        <taxon>Embryophyta</taxon>
        <taxon>Tracheophyta</taxon>
        <taxon>Spermatophyta</taxon>
        <taxon>Magnoliopsida</taxon>
        <taxon>eudicotyledons</taxon>
        <taxon>Gunneridae</taxon>
        <taxon>Pentapetalae</taxon>
        <taxon>rosids</taxon>
        <taxon>malvids</taxon>
        <taxon>Sapindales</taxon>
        <taxon>Sapindaceae</taxon>
        <taxon>Hippocastanoideae</taxon>
        <taxon>Acereae</taxon>
        <taxon>Dipteronia</taxon>
    </lineage>
</organism>
<reference evidence="2" key="1">
    <citation type="journal article" date="2023" name="Plant J.">
        <title>Genome sequences and population genomics provide insights into the demographic history, inbreeding, and mutation load of two 'living fossil' tree species of Dipteronia.</title>
        <authorList>
            <person name="Feng Y."/>
            <person name="Comes H.P."/>
            <person name="Chen J."/>
            <person name="Zhu S."/>
            <person name="Lu R."/>
            <person name="Zhang X."/>
            <person name="Li P."/>
            <person name="Qiu J."/>
            <person name="Olsen K.M."/>
            <person name="Qiu Y."/>
        </authorList>
    </citation>
    <scope>NUCLEOTIDE SEQUENCE</scope>
    <source>
        <strain evidence="2">KIB01</strain>
    </source>
</reference>
<dbReference type="Proteomes" id="UP001280121">
    <property type="component" value="Unassembled WGS sequence"/>
</dbReference>
<gene>
    <name evidence="2" type="ORF">Ddye_000265</name>
</gene>
<protein>
    <recommendedName>
        <fullName evidence="1">MULE transposase domain-containing protein</fullName>
    </recommendedName>
</protein>
<sequence length="399" mass="46356">MVYRAIEIDINHDRVTLTTVAQTIRPSLPIEIIDDDVALLLRRHITDIPNANAHLDDIREGFTETANNEPQFDPIPDQVPIWSDDQFTHIQRLVPPPSVSYSINFGEVAPRHVDMCIVVCELFESKQQLRSQLVKVANSDYFHIRRVDHEHTCSNEARFPHQRQASPRVIEEHIKEKFHDHHSYMPKEIIQDIQKEFGISFNYHKGYRARHIVLYEVQGTPVELYRILPSYLYMLEQTNLGTITDLHTDSANRFMYMFFCLRACIDGFLSSIRPVIAIVATFLKDPHTGVFFLAVCMDGNDQIFPLPFGVGDSETNDMWEWFLTRLYRAVSKVDDLVIVSDRKNSIITGVEKVFPNSFHGTCAIHLERNMLGRYWKNNDVEQVAESYMALWDHHKSKNK</sequence>
<feature type="domain" description="MULE transposase" evidence="1">
    <location>
        <begin position="278"/>
        <end position="368"/>
    </location>
</feature>
<evidence type="ECO:0000313" key="3">
    <source>
        <dbReference type="Proteomes" id="UP001280121"/>
    </source>
</evidence>
<dbReference type="AlphaFoldDB" id="A0AAE0CSD8"/>